<evidence type="ECO:0000313" key="2">
    <source>
        <dbReference type="Proteomes" id="UP000265520"/>
    </source>
</evidence>
<organism evidence="1 2">
    <name type="scientific">Trifolium medium</name>
    <dbReference type="NCBI Taxonomy" id="97028"/>
    <lineage>
        <taxon>Eukaryota</taxon>
        <taxon>Viridiplantae</taxon>
        <taxon>Streptophyta</taxon>
        <taxon>Embryophyta</taxon>
        <taxon>Tracheophyta</taxon>
        <taxon>Spermatophyta</taxon>
        <taxon>Magnoliopsida</taxon>
        <taxon>eudicotyledons</taxon>
        <taxon>Gunneridae</taxon>
        <taxon>Pentapetalae</taxon>
        <taxon>rosids</taxon>
        <taxon>fabids</taxon>
        <taxon>Fabales</taxon>
        <taxon>Fabaceae</taxon>
        <taxon>Papilionoideae</taxon>
        <taxon>50 kb inversion clade</taxon>
        <taxon>NPAAA clade</taxon>
        <taxon>Hologalegina</taxon>
        <taxon>IRL clade</taxon>
        <taxon>Trifolieae</taxon>
        <taxon>Trifolium</taxon>
    </lineage>
</organism>
<name>A0A392MNA7_9FABA</name>
<comment type="caution">
    <text evidence="1">The sequence shown here is derived from an EMBL/GenBank/DDBJ whole genome shotgun (WGS) entry which is preliminary data.</text>
</comment>
<dbReference type="EMBL" id="LXQA010015310">
    <property type="protein sequence ID" value="MCH89032.1"/>
    <property type="molecule type" value="Genomic_DNA"/>
</dbReference>
<feature type="non-terminal residue" evidence="1">
    <location>
        <position position="1"/>
    </location>
</feature>
<dbReference type="Proteomes" id="UP000265520">
    <property type="component" value="Unassembled WGS sequence"/>
</dbReference>
<accession>A0A392MNA7</accession>
<gene>
    <name evidence="1" type="ORF">A2U01_0009925</name>
</gene>
<protein>
    <submittedName>
        <fullName evidence="1">Uncharacterized protein</fullName>
    </submittedName>
</protein>
<reference evidence="1 2" key="1">
    <citation type="journal article" date="2018" name="Front. Plant Sci.">
        <title>Red Clover (Trifolium pratense) and Zigzag Clover (T. medium) - A Picture of Genomic Similarities and Differences.</title>
        <authorList>
            <person name="Dluhosova J."/>
            <person name="Istvanek J."/>
            <person name="Nedelnik J."/>
            <person name="Repkova J."/>
        </authorList>
    </citation>
    <scope>NUCLEOTIDE SEQUENCE [LARGE SCALE GENOMIC DNA]</scope>
    <source>
        <strain evidence="2">cv. 10/8</strain>
        <tissue evidence="1">Leaf</tissue>
    </source>
</reference>
<dbReference type="AlphaFoldDB" id="A0A392MNA7"/>
<evidence type="ECO:0000313" key="1">
    <source>
        <dbReference type="EMBL" id="MCH89032.1"/>
    </source>
</evidence>
<sequence length="31" mass="3350">EDHGLVPATAIGNELKPLDVRTDPKSDYAVQ</sequence>
<proteinExistence type="predicted"/>
<keyword evidence="2" id="KW-1185">Reference proteome</keyword>